<dbReference type="InterPro" id="IPR034751">
    <property type="entry name" value="Yippee"/>
</dbReference>
<dbReference type="STRING" id="1051891.A0A0C3QGC4"/>
<dbReference type="Proteomes" id="UP000054248">
    <property type="component" value="Unassembled WGS sequence"/>
</dbReference>
<dbReference type="HOGENOM" id="CLU_043857_5_2_1"/>
<gene>
    <name evidence="6" type="ORF">M407DRAFT_242084</name>
</gene>
<dbReference type="InterPro" id="IPR004910">
    <property type="entry name" value="Yippee/Mis18/Cereblon"/>
</dbReference>
<comment type="similarity">
    <text evidence="1 4">Belongs to the yippee family.</text>
</comment>
<dbReference type="OrthoDB" id="6407410at2759"/>
<dbReference type="InterPro" id="IPR039058">
    <property type="entry name" value="Yippee_fam"/>
</dbReference>
<feature type="domain" description="Yippee" evidence="5">
    <location>
        <begin position="19"/>
        <end position="116"/>
    </location>
</feature>
<evidence type="ECO:0000313" key="6">
    <source>
        <dbReference type="EMBL" id="KIO30675.1"/>
    </source>
</evidence>
<keyword evidence="2" id="KW-0479">Metal-binding</keyword>
<evidence type="ECO:0000313" key="7">
    <source>
        <dbReference type="Proteomes" id="UP000054248"/>
    </source>
</evidence>
<name>A0A0C3QGC4_9AGAM</name>
<reference evidence="6 7" key="1">
    <citation type="submission" date="2014-04" db="EMBL/GenBank/DDBJ databases">
        <authorList>
            <consortium name="DOE Joint Genome Institute"/>
            <person name="Kuo A."/>
            <person name="Girlanda M."/>
            <person name="Perotto S."/>
            <person name="Kohler A."/>
            <person name="Nagy L.G."/>
            <person name="Floudas D."/>
            <person name="Copeland A."/>
            <person name="Barry K.W."/>
            <person name="Cichocki N."/>
            <person name="Veneault-Fourrey C."/>
            <person name="LaButti K."/>
            <person name="Lindquist E.A."/>
            <person name="Lipzen A."/>
            <person name="Lundell T."/>
            <person name="Morin E."/>
            <person name="Murat C."/>
            <person name="Sun H."/>
            <person name="Tunlid A."/>
            <person name="Henrissat B."/>
            <person name="Grigoriev I.V."/>
            <person name="Hibbett D.S."/>
            <person name="Martin F."/>
            <person name="Nordberg H.P."/>
            <person name="Cantor M.N."/>
            <person name="Hua S.X."/>
        </authorList>
    </citation>
    <scope>NUCLEOTIDE SEQUENCE [LARGE SCALE GENOMIC DNA]</scope>
    <source>
        <strain evidence="6 7">MUT 4182</strain>
    </source>
</reference>
<dbReference type="PROSITE" id="PS51792">
    <property type="entry name" value="YIPPEE"/>
    <property type="match status" value="1"/>
</dbReference>
<evidence type="ECO:0000256" key="1">
    <source>
        <dbReference type="ARBA" id="ARBA00005613"/>
    </source>
</evidence>
<keyword evidence="3" id="KW-0862">Zinc</keyword>
<organism evidence="6 7">
    <name type="scientific">Tulasnella calospora MUT 4182</name>
    <dbReference type="NCBI Taxonomy" id="1051891"/>
    <lineage>
        <taxon>Eukaryota</taxon>
        <taxon>Fungi</taxon>
        <taxon>Dikarya</taxon>
        <taxon>Basidiomycota</taxon>
        <taxon>Agaricomycotina</taxon>
        <taxon>Agaricomycetes</taxon>
        <taxon>Cantharellales</taxon>
        <taxon>Tulasnellaceae</taxon>
        <taxon>Tulasnella</taxon>
    </lineage>
</organism>
<reference evidence="7" key="2">
    <citation type="submission" date="2015-01" db="EMBL/GenBank/DDBJ databases">
        <title>Evolutionary Origins and Diversification of the Mycorrhizal Mutualists.</title>
        <authorList>
            <consortium name="DOE Joint Genome Institute"/>
            <consortium name="Mycorrhizal Genomics Consortium"/>
            <person name="Kohler A."/>
            <person name="Kuo A."/>
            <person name="Nagy L.G."/>
            <person name="Floudas D."/>
            <person name="Copeland A."/>
            <person name="Barry K.W."/>
            <person name="Cichocki N."/>
            <person name="Veneault-Fourrey C."/>
            <person name="LaButti K."/>
            <person name="Lindquist E.A."/>
            <person name="Lipzen A."/>
            <person name="Lundell T."/>
            <person name="Morin E."/>
            <person name="Murat C."/>
            <person name="Riley R."/>
            <person name="Ohm R."/>
            <person name="Sun H."/>
            <person name="Tunlid A."/>
            <person name="Henrissat B."/>
            <person name="Grigoriev I.V."/>
            <person name="Hibbett D.S."/>
            <person name="Martin F."/>
        </authorList>
    </citation>
    <scope>NUCLEOTIDE SEQUENCE [LARGE SCALE GENOMIC DNA]</scope>
    <source>
        <strain evidence="7">MUT 4182</strain>
    </source>
</reference>
<evidence type="ECO:0000256" key="3">
    <source>
        <dbReference type="ARBA" id="ARBA00022833"/>
    </source>
</evidence>
<proteinExistence type="inferred from homology"/>
<evidence type="ECO:0000259" key="5">
    <source>
        <dbReference type="PROSITE" id="PS51792"/>
    </source>
</evidence>
<dbReference type="EMBL" id="KN822969">
    <property type="protein sequence ID" value="KIO30675.1"/>
    <property type="molecule type" value="Genomic_DNA"/>
</dbReference>
<protein>
    <recommendedName>
        <fullName evidence="4">Protein yippee-like</fullName>
    </recommendedName>
</protein>
<accession>A0A0C3QGC4</accession>
<keyword evidence="7" id="KW-1185">Reference proteome</keyword>
<sequence length="122" mass="13575">MDSKDNGQRTAIQAFAGRPVFSCAKCAATLALQDELISKAFSGREGRAYLLHSAVNIRLGKKEERTLLTGVHTVADILCVGCGSLVGWTYLKAHEQSQRYKEGKYIIEKERITRDNAWELDS</sequence>
<dbReference type="PANTHER" id="PTHR13848">
    <property type="entry name" value="PROTEIN YIPPEE-LIKE CG15309-RELATED"/>
    <property type="match status" value="1"/>
</dbReference>
<evidence type="ECO:0000256" key="4">
    <source>
        <dbReference type="RuleBase" id="RU110713"/>
    </source>
</evidence>
<dbReference type="AlphaFoldDB" id="A0A0C3QGC4"/>
<evidence type="ECO:0000256" key="2">
    <source>
        <dbReference type="ARBA" id="ARBA00022723"/>
    </source>
</evidence>
<dbReference type="GO" id="GO:0046872">
    <property type="term" value="F:metal ion binding"/>
    <property type="evidence" value="ECO:0007669"/>
    <property type="project" value="UniProtKB-KW"/>
</dbReference>
<dbReference type="Pfam" id="PF03226">
    <property type="entry name" value="Yippee-Mis18"/>
    <property type="match status" value="1"/>
</dbReference>